<evidence type="ECO:0000256" key="1">
    <source>
        <dbReference type="ARBA" id="ARBA00004651"/>
    </source>
</evidence>
<dbReference type="CDD" id="cd06261">
    <property type="entry name" value="TM_PBP2"/>
    <property type="match status" value="1"/>
</dbReference>
<dbReference type="PROSITE" id="PS50928">
    <property type="entry name" value="ABC_TM1"/>
    <property type="match status" value="1"/>
</dbReference>
<protein>
    <submittedName>
        <fullName evidence="9">Aliphatic sulfonates transport permease protein ssuC</fullName>
    </submittedName>
</protein>
<evidence type="ECO:0000256" key="5">
    <source>
        <dbReference type="ARBA" id="ARBA00022989"/>
    </source>
</evidence>
<dbReference type="EMBL" id="LS483487">
    <property type="protein sequence ID" value="SQJ00780.1"/>
    <property type="molecule type" value="Genomic_DNA"/>
</dbReference>
<keyword evidence="5 7" id="KW-1133">Transmembrane helix</keyword>
<evidence type="ECO:0000256" key="2">
    <source>
        <dbReference type="ARBA" id="ARBA00022448"/>
    </source>
</evidence>
<keyword evidence="6 7" id="KW-0472">Membrane</keyword>
<gene>
    <name evidence="9" type="primary">ssuC_1</name>
    <name evidence="9" type="ORF">NCTC12112_00966</name>
</gene>
<reference evidence="9 10" key="1">
    <citation type="submission" date="2018-06" db="EMBL/GenBank/DDBJ databases">
        <authorList>
            <consortium name="Pathogen Informatics"/>
            <person name="Doyle S."/>
        </authorList>
    </citation>
    <scope>NUCLEOTIDE SEQUENCE [LARGE SCALE GENOMIC DNA]</scope>
    <source>
        <strain evidence="9 10">NCTC12112</strain>
    </source>
</reference>
<organism evidence="9 10">
    <name type="scientific">Fusobacterium ulcerans</name>
    <dbReference type="NCBI Taxonomy" id="861"/>
    <lineage>
        <taxon>Bacteria</taxon>
        <taxon>Fusobacteriati</taxon>
        <taxon>Fusobacteriota</taxon>
        <taxon>Fusobacteriia</taxon>
        <taxon>Fusobacteriales</taxon>
        <taxon>Fusobacteriaceae</taxon>
        <taxon>Fusobacterium</taxon>
    </lineage>
</organism>
<dbReference type="Pfam" id="PF00528">
    <property type="entry name" value="BPD_transp_1"/>
    <property type="match status" value="1"/>
</dbReference>
<dbReference type="SUPFAM" id="SSF161098">
    <property type="entry name" value="MetI-like"/>
    <property type="match status" value="1"/>
</dbReference>
<name>A0AAX2JAW1_9FUSO</name>
<feature type="transmembrane region" description="Helical" evidence="7">
    <location>
        <begin position="121"/>
        <end position="142"/>
    </location>
</feature>
<evidence type="ECO:0000256" key="3">
    <source>
        <dbReference type="ARBA" id="ARBA00022475"/>
    </source>
</evidence>
<dbReference type="GO" id="GO:0005886">
    <property type="term" value="C:plasma membrane"/>
    <property type="evidence" value="ECO:0007669"/>
    <property type="project" value="UniProtKB-SubCell"/>
</dbReference>
<dbReference type="Gene3D" id="1.10.3720.10">
    <property type="entry name" value="MetI-like"/>
    <property type="match status" value="1"/>
</dbReference>
<keyword evidence="2 7" id="KW-0813">Transport</keyword>
<comment type="subcellular location">
    <subcellularLocation>
        <location evidence="1 7">Cell membrane</location>
        <topology evidence="1 7">Multi-pass membrane protein</topology>
    </subcellularLocation>
</comment>
<evidence type="ECO:0000313" key="10">
    <source>
        <dbReference type="Proteomes" id="UP000249008"/>
    </source>
</evidence>
<feature type="transmembrane region" description="Helical" evidence="7">
    <location>
        <begin position="213"/>
        <end position="234"/>
    </location>
</feature>
<dbReference type="KEGG" id="ful:C4N20_12030"/>
<keyword evidence="4 7" id="KW-0812">Transmembrane</keyword>
<evidence type="ECO:0000256" key="7">
    <source>
        <dbReference type="RuleBase" id="RU363032"/>
    </source>
</evidence>
<keyword evidence="3" id="KW-1003">Cell membrane</keyword>
<dbReference type="PANTHER" id="PTHR30151">
    <property type="entry name" value="ALKANE SULFONATE ABC TRANSPORTER-RELATED, MEMBRANE SUBUNIT"/>
    <property type="match status" value="1"/>
</dbReference>
<feature type="domain" description="ABC transmembrane type-1" evidence="8">
    <location>
        <begin position="58"/>
        <end position="238"/>
    </location>
</feature>
<accession>A0AAX2JAW1</accession>
<dbReference type="InterPro" id="IPR000515">
    <property type="entry name" value="MetI-like"/>
</dbReference>
<feature type="transmembrane region" description="Helical" evidence="7">
    <location>
        <begin position="65"/>
        <end position="84"/>
    </location>
</feature>
<feature type="transmembrane region" description="Helical" evidence="7">
    <location>
        <begin position="91"/>
        <end position="115"/>
    </location>
</feature>
<dbReference type="Proteomes" id="UP000249008">
    <property type="component" value="Chromosome 1"/>
</dbReference>
<dbReference type="GO" id="GO:0055085">
    <property type="term" value="P:transmembrane transport"/>
    <property type="evidence" value="ECO:0007669"/>
    <property type="project" value="InterPro"/>
</dbReference>
<dbReference type="AlphaFoldDB" id="A0AAX2JAW1"/>
<proteinExistence type="inferred from homology"/>
<feature type="transmembrane region" description="Helical" evidence="7">
    <location>
        <begin position="172"/>
        <end position="193"/>
    </location>
</feature>
<sequence>MRKYLCQSRWLLLSPLLFIIVWEIVSRIVGNDLIFPGIPSIFKALIDIIKGKDFLSIVFHTLKRTGISIGISLVIGILCSILSYRYKFFYILFFPFFSFLKSIPTIAVIILVLIWSNVEAVPIITGIMILLPLIYENILGGIDSIDRDLLKMADIYKVSKIDILKGIYIPGVYYFSSSGIPALIALTLKVVIAGEVLSQGSLSIGGEIFMGKIYLESSSIFAWIIIVILINFLLDISLKKLNKELTKWRKL</sequence>
<evidence type="ECO:0000256" key="6">
    <source>
        <dbReference type="ARBA" id="ARBA00023136"/>
    </source>
</evidence>
<evidence type="ECO:0000313" key="9">
    <source>
        <dbReference type="EMBL" id="SQJ00780.1"/>
    </source>
</evidence>
<comment type="similarity">
    <text evidence="7">Belongs to the binding-protein-dependent transport system permease family.</text>
</comment>
<evidence type="ECO:0000256" key="4">
    <source>
        <dbReference type="ARBA" id="ARBA00022692"/>
    </source>
</evidence>
<dbReference type="GeneID" id="78455544"/>
<dbReference type="RefSeq" id="WP_005976683.1">
    <property type="nucleotide sequence ID" value="NZ_BAABXY010000001.1"/>
</dbReference>
<evidence type="ECO:0000259" key="8">
    <source>
        <dbReference type="PROSITE" id="PS50928"/>
    </source>
</evidence>
<dbReference type="PANTHER" id="PTHR30151:SF0">
    <property type="entry name" value="ABC TRANSPORTER PERMEASE PROTEIN MJ0413-RELATED"/>
    <property type="match status" value="1"/>
</dbReference>
<dbReference type="InterPro" id="IPR035906">
    <property type="entry name" value="MetI-like_sf"/>
</dbReference>